<dbReference type="InterPro" id="IPR012334">
    <property type="entry name" value="Pectin_lyas_fold"/>
</dbReference>
<feature type="domain" description="Right handed beta helix" evidence="2">
    <location>
        <begin position="416"/>
        <end position="569"/>
    </location>
</feature>
<dbReference type="PANTHER" id="PTHR36453">
    <property type="entry name" value="SECRETED PROTEIN-RELATED"/>
    <property type="match status" value="1"/>
</dbReference>
<keyword evidence="4" id="KW-1185">Reference proteome</keyword>
<keyword evidence="1" id="KW-0732">Signal</keyword>
<accession>A0A814VQZ5</accession>
<dbReference type="InterPro" id="IPR006626">
    <property type="entry name" value="PbH1"/>
</dbReference>
<sequence>MGSNMFQYILVLFAIIFVNIEYTRSSDTTKTSFTELYVVPFPSLFGSDADGSFTRPYVTLHQALDRIEHDYNCRDTSSLQKTMIYLYPTYYHTAPVHFRKVHSHIRLTTMNAKDTIHYRKYLSANCPHRLLSKASISGGIPVTGWTSIGNNIYQATVTTSAFINQLFVNNQRIPRTRTPVDPSTYLQYDAPLSDPNQARFGFHYADGQFNSSWPLADAMVVVYHSWTTSHHYIDKLDANRTIFFTNPSNRPIGEMVAQGQRRFHVENMCISQSPNTFCFISATKTVYLATDGSYDPNQSEIIAPINETVMSLVGDDEINSIKDVIIDNIAIQYSAWNVDRTQQADAQAASFLTYAALFIANATSIVLSNVEISHTGSYGVWIKEGTSNINLLNSLVTDTGAGGIRIGQMIAPVLTPTASVQILSNEVSYGGNVFPSGVGIISHRATDVTIVDNLIHHHRYTGISVGWQWGYAPSYTSNVLVQGNYIYNIGQHILCDQGGIYTLGIQPGTVIHGNVIKNVFSYAMYMWGIYLDEGTSDIVVSNNVVYNTGWASLFQHYGANNTIINNVFARASLNPPPHHGDPSTDGDIHIGLTENHTSFTFQHNIIYDTFPSGNHSAYKSDQGAIAFFNSNLYYNPYNTTLLFGKQQVSFADWQKTGQENNSLIADPLFTGDVNQCDFFTVQSNSPAAQIGFKNLTKLSKWTPGCDMDVDQEPIKQFYRWQRK</sequence>
<evidence type="ECO:0000313" key="4">
    <source>
        <dbReference type="Proteomes" id="UP000663828"/>
    </source>
</evidence>
<reference evidence="3" key="1">
    <citation type="submission" date="2021-02" db="EMBL/GenBank/DDBJ databases">
        <authorList>
            <person name="Nowell W R."/>
        </authorList>
    </citation>
    <scope>NUCLEOTIDE SEQUENCE</scope>
</reference>
<evidence type="ECO:0000256" key="1">
    <source>
        <dbReference type="SAM" id="SignalP"/>
    </source>
</evidence>
<dbReference type="SMART" id="SM00710">
    <property type="entry name" value="PbH1"/>
    <property type="match status" value="7"/>
</dbReference>
<protein>
    <recommendedName>
        <fullName evidence="2">Right handed beta helix domain-containing protein</fullName>
    </recommendedName>
</protein>
<dbReference type="SUPFAM" id="SSF51126">
    <property type="entry name" value="Pectin lyase-like"/>
    <property type="match status" value="1"/>
</dbReference>
<gene>
    <name evidence="3" type="ORF">XAT740_LOCUS23284</name>
</gene>
<proteinExistence type="predicted"/>
<feature type="signal peptide" evidence="1">
    <location>
        <begin position="1"/>
        <end position="25"/>
    </location>
</feature>
<dbReference type="InterPro" id="IPR039448">
    <property type="entry name" value="Beta_helix"/>
</dbReference>
<name>A0A814VQZ5_ADIRI</name>
<dbReference type="Gene3D" id="2.160.20.10">
    <property type="entry name" value="Single-stranded right-handed beta-helix, Pectin lyase-like"/>
    <property type="match status" value="1"/>
</dbReference>
<comment type="caution">
    <text evidence="3">The sequence shown here is derived from an EMBL/GenBank/DDBJ whole genome shotgun (WGS) entry which is preliminary data.</text>
</comment>
<dbReference type="Pfam" id="PF13229">
    <property type="entry name" value="Beta_helix"/>
    <property type="match status" value="1"/>
</dbReference>
<dbReference type="InterPro" id="IPR011050">
    <property type="entry name" value="Pectin_lyase_fold/virulence"/>
</dbReference>
<evidence type="ECO:0000259" key="2">
    <source>
        <dbReference type="Pfam" id="PF13229"/>
    </source>
</evidence>
<organism evidence="3 4">
    <name type="scientific">Adineta ricciae</name>
    <name type="common">Rotifer</name>
    <dbReference type="NCBI Taxonomy" id="249248"/>
    <lineage>
        <taxon>Eukaryota</taxon>
        <taxon>Metazoa</taxon>
        <taxon>Spiralia</taxon>
        <taxon>Gnathifera</taxon>
        <taxon>Rotifera</taxon>
        <taxon>Eurotatoria</taxon>
        <taxon>Bdelloidea</taxon>
        <taxon>Adinetida</taxon>
        <taxon>Adinetidae</taxon>
        <taxon>Adineta</taxon>
    </lineage>
</organism>
<dbReference type="AlphaFoldDB" id="A0A814VQZ5"/>
<dbReference type="Proteomes" id="UP000663828">
    <property type="component" value="Unassembled WGS sequence"/>
</dbReference>
<dbReference type="PANTHER" id="PTHR36453:SF1">
    <property type="entry name" value="RIGHT HANDED BETA HELIX DOMAIN-CONTAINING PROTEIN"/>
    <property type="match status" value="1"/>
</dbReference>
<feature type="chain" id="PRO_5032418087" description="Right handed beta helix domain-containing protein" evidence="1">
    <location>
        <begin position="26"/>
        <end position="723"/>
    </location>
</feature>
<dbReference type="EMBL" id="CAJNOR010001752">
    <property type="protein sequence ID" value="CAF1193968.1"/>
    <property type="molecule type" value="Genomic_DNA"/>
</dbReference>
<evidence type="ECO:0000313" key="3">
    <source>
        <dbReference type="EMBL" id="CAF1193968.1"/>
    </source>
</evidence>